<evidence type="ECO:0000256" key="1">
    <source>
        <dbReference type="SAM" id="Phobius"/>
    </source>
</evidence>
<dbReference type="EMBL" id="BTSY01000002">
    <property type="protein sequence ID" value="GMT12826.1"/>
    <property type="molecule type" value="Genomic_DNA"/>
</dbReference>
<keyword evidence="1" id="KW-0472">Membrane</keyword>
<gene>
    <name evidence="2" type="ORF">PFISCL1PPCAC_4123</name>
</gene>
<accession>A0AAV5UZW3</accession>
<comment type="caution">
    <text evidence="2">The sequence shown here is derived from an EMBL/GenBank/DDBJ whole genome shotgun (WGS) entry which is preliminary data.</text>
</comment>
<name>A0AAV5UZW3_9BILA</name>
<keyword evidence="1" id="KW-1133">Transmembrane helix</keyword>
<evidence type="ECO:0000313" key="3">
    <source>
        <dbReference type="Proteomes" id="UP001432322"/>
    </source>
</evidence>
<reference evidence="2" key="1">
    <citation type="submission" date="2023-10" db="EMBL/GenBank/DDBJ databases">
        <title>Genome assembly of Pristionchus species.</title>
        <authorList>
            <person name="Yoshida K."/>
            <person name="Sommer R.J."/>
        </authorList>
    </citation>
    <scope>NUCLEOTIDE SEQUENCE</scope>
    <source>
        <strain evidence="2">RS5133</strain>
    </source>
</reference>
<dbReference type="AlphaFoldDB" id="A0AAV5UZW3"/>
<keyword evidence="3" id="KW-1185">Reference proteome</keyword>
<keyword evidence="1" id="KW-0812">Transmembrane</keyword>
<sequence length="100" mass="12860">RSWHGANSMLCFWWIQRKRRRMLWDRRRTSTLNTHRLWERTTRKTSSYYLFIFECAIRGCQGRSRRRWSWWRWRRVILLLFFLIPLVALWLQFWRRIEPG</sequence>
<organism evidence="2 3">
    <name type="scientific">Pristionchus fissidentatus</name>
    <dbReference type="NCBI Taxonomy" id="1538716"/>
    <lineage>
        <taxon>Eukaryota</taxon>
        <taxon>Metazoa</taxon>
        <taxon>Ecdysozoa</taxon>
        <taxon>Nematoda</taxon>
        <taxon>Chromadorea</taxon>
        <taxon>Rhabditida</taxon>
        <taxon>Rhabditina</taxon>
        <taxon>Diplogasteromorpha</taxon>
        <taxon>Diplogasteroidea</taxon>
        <taxon>Neodiplogasteridae</taxon>
        <taxon>Pristionchus</taxon>
    </lineage>
</organism>
<feature type="non-terminal residue" evidence="2">
    <location>
        <position position="1"/>
    </location>
</feature>
<evidence type="ECO:0000313" key="2">
    <source>
        <dbReference type="EMBL" id="GMT12826.1"/>
    </source>
</evidence>
<feature type="transmembrane region" description="Helical" evidence="1">
    <location>
        <begin position="76"/>
        <end position="94"/>
    </location>
</feature>
<proteinExistence type="predicted"/>
<protein>
    <submittedName>
        <fullName evidence="2">Uncharacterized protein</fullName>
    </submittedName>
</protein>
<dbReference type="Proteomes" id="UP001432322">
    <property type="component" value="Unassembled WGS sequence"/>
</dbReference>